<accession>A0A6N1NFM8</accession>
<dbReference type="EMBL" id="MF405918">
    <property type="protein sequence ID" value="QKU34065.1"/>
    <property type="molecule type" value="Genomic_DNA"/>
</dbReference>
<name>A0A6N1NFM8_9VIRU</name>
<organism evidence="2">
    <name type="scientific">Tupanvirus deep ocean</name>
    <dbReference type="NCBI Taxonomy" id="2126984"/>
    <lineage>
        <taxon>Viruses</taxon>
        <taxon>Varidnaviria</taxon>
        <taxon>Bamfordvirae</taxon>
        <taxon>Nucleocytoviricota</taxon>
        <taxon>Megaviricetes</taxon>
        <taxon>Imitervirales</taxon>
        <taxon>Mimiviridae</taxon>
        <taxon>Megamimivirinae</taxon>
        <taxon>Tupanvirus</taxon>
        <taxon>Tupanvirus altamarinense</taxon>
    </lineage>
</organism>
<dbReference type="SUPFAM" id="SSF52949">
    <property type="entry name" value="Macro domain-like"/>
    <property type="match status" value="1"/>
</dbReference>
<sequence length="179" mass="20087">MSVTNEDTFDCVLRLIKQGYKPVALDFASGSNPGGSWRSKQQGTQEESLCRRSDLGLLLEKKKYPIPTDSYHYISKVVIMGTNASCAIIASELRSIASRTEEYLIKRLANLYECAIKNKHDVIVLGAWGCGAFKETNDDATILAKIMKIVANKYSDKIKTVYAVLYKTNYEIFKNIIDN</sequence>
<dbReference type="Gene3D" id="3.40.220.10">
    <property type="entry name" value="Leucine Aminopeptidase, subunit E, domain 1"/>
    <property type="match status" value="1"/>
</dbReference>
<dbReference type="GeneID" id="80517370"/>
<feature type="domain" description="Microbial-type PARG catalytic" evidence="1">
    <location>
        <begin position="2"/>
        <end position="63"/>
    </location>
</feature>
<protein>
    <recommendedName>
        <fullName evidence="1">Microbial-type PARG catalytic domain-containing protein</fullName>
    </recommendedName>
</protein>
<dbReference type="InterPro" id="IPR019261">
    <property type="entry name" value="PARG_cat_microbial"/>
</dbReference>
<reference evidence="2" key="2">
    <citation type="journal article" date="2018" name="Nat. Commun.">
        <title>Tailed giant Tupanvirus possesses the most complete translational apparatus of the known virosphere.</title>
        <authorList>
            <person name="Abrahao J."/>
            <person name="Silva L."/>
            <person name="Silva L.S."/>
            <person name="Khalil J.Y.B."/>
            <person name="Rodrigues R."/>
            <person name="Arantes T."/>
            <person name="Assis F."/>
            <person name="Boratto P."/>
            <person name="Andrade M."/>
            <person name="Kroon E.G."/>
            <person name="Ribeiro B."/>
            <person name="Bergier I."/>
            <person name="Seligmann H."/>
            <person name="Ghigo E."/>
            <person name="Colson P."/>
            <person name="Levasseur A."/>
            <person name="Kroemer G."/>
            <person name="Raoult D."/>
            <person name="La Scola B."/>
        </authorList>
    </citation>
    <scope>NUCLEOTIDE SEQUENCE [LARGE SCALE GENOMIC DNA]</scope>
    <source>
        <strain evidence="2">Deep ocean</strain>
    </source>
</reference>
<evidence type="ECO:0000313" key="2">
    <source>
        <dbReference type="EMBL" id="QKU34065.1"/>
    </source>
</evidence>
<dbReference type="PANTHER" id="PTHR35596">
    <property type="entry name" value="DUF2263 DOMAIN-CONTAINING PROTEIN"/>
    <property type="match status" value="1"/>
</dbReference>
<dbReference type="PANTHER" id="PTHR35596:SF1">
    <property type="entry name" value="MICROBIAL-TYPE PARG CATALYTIC DOMAIN-CONTAINING PROTEIN"/>
    <property type="match status" value="1"/>
</dbReference>
<dbReference type="InterPro" id="IPR043472">
    <property type="entry name" value="Macro_dom-like"/>
</dbReference>
<reference evidence="2" key="1">
    <citation type="submission" date="2017-06" db="EMBL/GenBank/DDBJ databases">
        <authorList>
            <person name="Assis F.L."/>
            <person name="Abrahao J.S."/>
            <person name="Silva L."/>
            <person name="Khalil J.B."/>
            <person name="Rodrigues R."/>
            <person name="Silva L.S."/>
            <person name="Boratto P."/>
            <person name="Andrade M."/>
            <person name="Kroon E.G."/>
            <person name="Ribeiro B."/>
            <person name="Bergier I."/>
            <person name="Seligmann H."/>
            <person name="Ghigo E."/>
            <person name="Colson P."/>
            <person name="Levasseur A."/>
            <person name="Raoult D."/>
            <person name="Scola B.L."/>
        </authorList>
    </citation>
    <scope>NUCLEOTIDE SEQUENCE</scope>
    <source>
        <strain evidence="2">Deep ocean</strain>
    </source>
</reference>
<evidence type="ECO:0000259" key="1">
    <source>
        <dbReference type="Pfam" id="PF10021"/>
    </source>
</evidence>
<dbReference type="KEGG" id="vg:80517370"/>
<dbReference type="Pfam" id="PF10021">
    <property type="entry name" value="PARG_cat_microb"/>
    <property type="match status" value="1"/>
</dbReference>
<dbReference type="RefSeq" id="YP_010780679.1">
    <property type="nucleotide sequence ID" value="NC_075038.1"/>
</dbReference>
<proteinExistence type="predicted"/>